<proteinExistence type="predicted"/>
<dbReference type="PaxDb" id="4081-Solyc01g104730.2.1"/>
<protein>
    <submittedName>
        <fullName evidence="1">Uncharacterized protein</fullName>
    </submittedName>
</protein>
<keyword evidence="2" id="KW-1185">Reference proteome</keyword>
<sequence length="73" mass="8101">MYIGDLIESSLQILVEASKIGLLVKILVIKSHHFWLDAEHLQETIQNTLSASLLKTSIARTLVTPPVLVTHLV</sequence>
<accession>A0A3Q7ES50</accession>
<reference evidence="1" key="1">
    <citation type="journal article" date="2012" name="Nature">
        <title>The tomato genome sequence provides insights into fleshy fruit evolution.</title>
        <authorList>
            <consortium name="Tomato Genome Consortium"/>
        </authorList>
    </citation>
    <scope>NUCLEOTIDE SEQUENCE [LARGE SCALE GENOMIC DNA]</scope>
    <source>
        <strain evidence="1">cv. Heinz 1706</strain>
    </source>
</reference>
<dbReference type="Proteomes" id="UP000004994">
    <property type="component" value="Chromosome 1"/>
</dbReference>
<evidence type="ECO:0000313" key="2">
    <source>
        <dbReference type="Proteomes" id="UP000004994"/>
    </source>
</evidence>
<name>A0A3Q7ES50_SOLLC</name>
<dbReference type="InParanoid" id="A0A3Q7ES50"/>
<dbReference type="EnsemblPlants" id="Solyc01g104725.1.1">
    <property type="protein sequence ID" value="Solyc01g104725.1.1"/>
    <property type="gene ID" value="Solyc01g104725.1"/>
</dbReference>
<dbReference type="Gramene" id="Solyc01g104725.1.1">
    <property type="protein sequence ID" value="Solyc01g104725.1.1"/>
    <property type="gene ID" value="Solyc01g104725.1"/>
</dbReference>
<dbReference type="AlphaFoldDB" id="A0A3Q7ES50"/>
<organism evidence="1">
    <name type="scientific">Solanum lycopersicum</name>
    <name type="common">Tomato</name>
    <name type="synonym">Lycopersicon esculentum</name>
    <dbReference type="NCBI Taxonomy" id="4081"/>
    <lineage>
        <taxon>Eukaryota</taxon>
        <taxon>Viridiplantae</taxon>
        <taxon>Streptophyta</taxon>
        <taxon>Embryophyta</taxon>
        <taxon>Tracheophyta</taxon>
        <taxon>Spermatophyta</taxon>
        <taxon>Magnoliopsida</taxon>
        <taxon>eudicotyledons</taxon>
        <taxon>Gunneridae</taxon>
        <taxon>Pentapetalae</taxon>
        <taxon>asterids</taxon>
        <taxon>lamiids</taxon>
        <taxon>Solanales</taxon>
        <taxon>Solanaceae</taxon>
        <taxon>Solanoideae</taxon>
        <taxon>Solaneae</taxon>
        <taxon>Solanum</taxon>
        <taxon>Solanum subgen. Lycopersicon</taxon>
    </lineage>
</organism>
<evidence type="ECO:0000313" key="1">
    <source>
        <dbReference type="EnsemblPlants" id="Solyc01g104725.1.1"/>
    </source>
</evidence>
<reference evidence="1" key="2">
    <citation type="submission" date="2019-01" db="UniProtKB">
        <authorList>
            <consortium name="EnsemblPlants"/>
        </authorList>
    </citation>
    <scope>IDENTIFICATION</scope>
    <source>
        <strain evidence="1">cv. Heinz 1706</strain>
    </source>
</reference>